<evidence type="ECO:0000259" key="6">
    <source>
        <dbReference type="Pfam" id="PF02826"/>
    </source>
</evidence>
<dbReference type="InterPro" id="IPR006139">
    <property type="entry name" value="D-isomer_2_OHA_DH_cat_dom"/>
</dbReference>
<keyword evidence="8" id="KW-1185">Reference proteome</keyword>
<dbReference type="PROSITE" id="PS00670">
    <property type="entry name" value="D_2_HYDROXYACID_DH_2"/>
    <property type="match status" value="1"/>
</dbReference>
<dbReference type="KEGG" id="lrs:PX52LOC_08066"/>
<dbReference type="EMBL" id="CP042425">
    <property type="protein sequence ID" value="QEL20940.1"/>
    <property type="molecule type" value="Genomic_DNA"/>
</dbReference>
<evidence type="ECO:0000259" key="5">
    <source>
        <dbReference type="Pfam" id="PF00389"/>
    </source>
</evidence>
<dbReference type="GO" id="GO:0016616">
    <property type="term" value="F:oxidoreductase activity, acting on the CH-OH group of donors, NAD or NADP as acceptor"/>
    <property type="evidence" value="ECO:0007669"/>
    <property type="project" value="InterPro"/>
</dbReference>
<dbReference type="Pfam" id="PF00389">
    <property type="entry name" value="2-Hacid_dh"/>
    <property type="match status" value="1"/>
</dbReference>
<evidence type="ECO:0000256" key="2">
    <source>
        <dbReference type="ARBA" id="ARBA00023002"/>
    </source>
</evidence>
<dbReference type="InterPro" id="IPR050857">
    <property type="entry name" value="D-2-hydroxyacid_DH"/>
</dbReference>
<accession>A0A5C1APL2</accession>
<evidence type="ECO:0000256" key="4">
    <source>
        <dbReference type="RuleBase" id="RU003719"/>
    </source>
</evidence>
<dbReference type="AlphaFoldDB" id="A0A5C1APL2"/>
<feature type="domain" description="D-isomer specific 2-hydroxyacid dehydrogenase NAD-binding" evidence="6">
    <location>
        <begin position="114"/>
        <end position="287"/>
    </location>
</feature>
<sequence>MPNVLVTPREVAPFAPRFQDALEAAGLTLVFPLPGEANLLTPTELRAALVGVEATIAGSEAYPAELFAEHPQLRVVARVGVGFDAVDTVAATAAGVAVCTAPGTNQESVAEHVFALMLGFTRHVVTRTNGIRAGAWPRHFSLPLRGQTLGLAGLGRIGKAVATRAVAFGMNVIAFDPAADATFAGANGVRLVSFAELLAASDFLSLHLPLTPTTRHVMDAVAFAAMKPTAVLVNTSRGGLVNEAALVAALKAGKLAGALLDVLEEEPPPADHPLFACENVILTPHAAGVDVRSLGDMARSAAEAIASLWKGEWPAEKVVNPAVRPAFRWGR</sequence>
<comment type="similarity">
    <text evidence="1 4">Belongs to the D-isomer specific 2-hydroxyacid dehydrogenase family.</text>
</comment>
<dbReference type="FunFam" id="3.40.50.720:FF:000203">
    <property type="entry name" value="D-3-phosphoglycerate dehydrogenase (SerA)"/>
    <property type="match status" value="1"/>
</dbReference>
<reference evidence="8" key="1">
    <citation type="submission" date="2019-08" db="EMBL/GenBank/DDBJ databases">
        <title>Limnoglobus roseus gen. nov., sp. nov., a novel freshwater planctomycete with a giant genome from the family Gemmataceae.</title>
        <authorList>
            <person name="Kulichevskaya I.S."/>
            <person name="Naumoff D.G."/>
            <person name="Miroshnikov K."/>
            <person name="Ivanova A."/>
            <person name="Philippov D.A."/>
            <person name="Hakobyan A."/>
            <person name="Rijpstra I.C."/>
            <person name="Sinninghe Damste J.S."/>
            <person name="Liesack W."/>
            <person name="Dedysh S.N."/>
        </authorList>
    </citation>
    <scope>NUCLEOTIDE SEQUENCE [LARGE SCALE GENOMIC DNA]</scope>
    <source>
        <strain evidence="8">PX52</strain>
    </source>
</reference>
<dbReference type="InterPro" id="IPR029753">
    <property type="entry name" value="D-isomer_DH_CS"/>
</dbReference>
<dbReference type="PANTHER" id="PTHR42789:SF1">
    <property type="entry name" value="D-ISOMER SPECIFIC 2-HYDROXYACID DEHYDROGENASE FAMILY PROTEIN (AFU_ORTHOLOGUE AFUA_6G10090)"/>
    <property type="match status" value="1"/>
</dbReference>
<dbReference type="OrthoDB" id="277029at2"/>
<feature type="domain" description="D-isomer specific 2-hydroxyacid dehydrogenase catalytic" evidence="5">
    <location>
        <begin position="41"/>
        <end position="318"/>
    </location>
</feature>
<dbReference type="InterPro" id="IPR036291">
    <property type="entry name" value="NAD(P)-bd_dom_sf"/>
</dbReference>
<dbReference type="PANTHER" id="PTHR42789">
    <property type="entry name" value="D-ISOMER SPECIFIC 2-HYDROXYACID DEHYDROGENASE FAMILY PROTEIN (AFU_ORTHOLOGUE AFUA_6G10090)"/>
    <property type="match status" value="1"/>
</dbReference>
<gene>
    <name evidence="7" type="ORF">PX52LOC_08066</name>
</gene>
<evidence type="ECO:0000313" key="8">
    <source>
        <dbReference type="Proteomes" id="UP000324974"/>
    </source>
</evidence>
<dbReference type="SUPFAM" id="SSF52283">
    <property type="entry name" value="Formate/glycerate dehydrogenase catalytic domain-like"/>
    <property type="match status" value="1"/>
</dbReference>
<proteinExistence type="inferred from homology"/>
<dbReference type="GO" id="GO:0051287">
    <property type="term" value="F:NAD binding"/>
    <property type="evidence" value="ECO:0007669"/>
    <property type="project" value="InterPro"/>
</dbReference>
<name>A0A5C1APL2_9BACT</name>
<evidence type="ECO:0000313" key="7">
    <source>
        <dbReference type="EMBL" id="QEL20940.1"/>
    </source>
</evidence>
<keyword evidence="2 4" id="KW-0560">Oxidoreductase</keyword>
<keyword evidence="3" id="KW-0520">NAD</keyword>
<organism evidence="7 8">
    <name type="scientific">Limnoglobus roseus</name>
    <dbReference type="NCBI Taxonomy" id="2598579"/>
    <lineage>
        <taxon>Bacteria</taxon>
        <taxon>Pseudomonadati</taxon>
        <taxon>Planctomycetota</taxon>
        <taxon>Planctomycetia</taxon>
        <taxon>Gemmatales</taxon>
        <taxon>Gemmataceae</taxon>
        <taxon>Limnoglobus</taxon>
    </lineage>
</organism>
<dbReference type="Proteomes" id="UP000324974">
    <property type="component" value="Chromosome"/>
</dbReference>
<evidence type="ECO:0000256" key="1">
    <source>
        <dbReference type="ARBA" id="ARBA00005854"/>
    </source>
</evidence>
<dbReference type="Pfam" id="PF02826">
    <property type="entry name" value="2-Hacid_dh_C"/>
    <property type="match status" value="1"/>
</dbReference>
<protein>
    <submittedName>
        <fullName evidence="7">D-3-phosphoglycerate dehydrogenase</fullName>
    </submittedName>
</protein>
<evidence type="ECO:0000256" key="3">
    <source>
        <dbReference type="ARBA" id="ARBA00023027"/>
    </source>
</evidence>
<dbReference type="InterPro" id="IPR006140">
    <property type="entry name" value="D-isomer_DH_NAD-bd"/>
</dbReference>
<dbReference type="SUPFAM" id="SSF51735">
    <property type="entry name" value="NAD(P)-binding Rossmann-fold domains"/>
    <property type="match status" value="1"/>
</dbReference>
<dbReference type="RefSeq" id="WP_149115183.1">
    <property type="nucleotide sequence ID" value="NZ_CP042425.1"/>
</dbReference>
<dbReference type="Gene3D" id="3.40.50.720">
    <property type="entry name" value="NAD(P)-binding Rossmann-like Domain"/>
    <property type="match status" value="2"/>
</dbReference>
<dbReference type="CDD" id="cd12172">
    <property type="entry name" value="PGDH_like_2"/>
    <property type="match status" value="1"/>
</dbReference>
<dbReference type="PROSITE" id="PS00671">
    <property type="entry name" value="D_2_HYDROXYACID_DH_3"/>
    <property type="match status" value="1"/>
</dbReference>